<dbReference type="PROSITE" id="PS50802">
    <property type="entry name" value="OTU"/>
    <property type="match status" value="1"/>
</dbReference>
<sequence>MFPQNSFLLYDNKDKKIKYLINEPTIVVFEIESDNDFIQELQLTLNFEPAKLDKKNLIKTMSLNLEKNLLNFEDFDNFETEKLKLISSQKDFDPNMSFQTEFEIYSLREENVILSNNYNELLKKMNATKEEKLGFEKKSCPLKKNCDGKGNHQSGGDRHFCIESCPFYNSLLDLKYSQNKNEEIDLSGLKKEILGLKNLKSVNEQEILSLKNRLMFESNELKEPKQELIDLKHKFERLNSENNKNSSALKKYETNLNSALFEKNQLKISTERLSNQKDDLIKSLSDQLCQYKDKLNEPMSQNEKLRTEYDRLFSEYTICSERLSENDDKIKILESKLQEFRNNDSKQELSLMRNQFISLNTEFTHISEKLKISEAQISSLLVQNEFLQNHYNSAFEQLNYKDEQIKKLSDKHFNDSINFESNFKAKLDEIETLKKSYNQILNEIKLLKENFDQFRTHCCKRAELTNLKQDFDLEYDRLYNHGITEMKIRDDKIETLQRTDNIDLVNIPKVSRSEQNVWTKISKEYHEKTSGVSIKSINTDALLFYHWFDRDTNQFREIVQSKLTKPISEACKKKFKISDKKTLNSISIRFDYLEFKNFKISNSTRTKLLVDFEESLNEKLQNSGFNCYFKCIYNWFKKKSSKDNTPIWSGFYRCTEPTCSSYIKPFLRKHAEDNVYFDVFYSQNSGHELIIKQLKIKGNEREKLAFRLKAEGVSSFSDMDIIVSSLRKKEPIKKNTLYKIKNEFDHRFRISRDLIFDLKAIKLGCQFLGLSTNPNFSGFIHSLGIDPYGFLLMSDMQIKIWDKVKKHSPVWHLDATGGIHIDIDSQKKPFFYSMVFHDRKNKIILPIGEFISTDNTMRSISKFLRNIYEILKENNKGTESSIAPIIVTDFSWALMNSVLNVFNNMDMNEYLEWCFKKIFGESDNEERCAVGTRLYLCSTHFLKSLVRKVKKFNLELKFKNLFIFCFALLQNSVSIQYFLNILINVHNVYLNPLKTKSVVYSLEILRKEIRNKDLIYLNLNEIYSGETLKEEDVDFFSSRLKETETLESIAEKSPFNIFFRKKFEKWQEKINSENETFQKNDFYEPKLFNLLKKQLYILPLWTGIILNLLSGEFFEQDSFLKTRLTNNPVENYFGNLKNNILQKKKSYPSEIATHILMRIKAKYLQFYFDENSKTVRPKKNELSMQTEKWSKNGYKNKNNQQLGYSHVDFAKEKGFYYKEFDVGKLIYNDLFEYDPILSKIEAPELIEIDKFLTLNSKISEPMDTTETNDSEQVLDLCELSYTFEVISDKRWTFSSIKDYIEKSRLELIKLTNYLRKINSLAIFTDQKCEEKEQFLIILERFGLNKHEVVKCRSDGNCFYNSISTCLFGHEKNFYLIKLGVIFIMLEYEDLFREIVIKHHYEETYENIVCKTSRPNEWAMMLNILSTAILLNREISSLNLNHENFQIYKQKYLLNCSKKEPIKVAFF</sequence>
<proteinExistence type="predicted"/>
<dbReference type="Gene3D" id="3.90.70.80">
    <property type="match status" value="1"/>
</dbReference>
<dbReference type="InterPro" id="IPR003323">
    <property type="entry name" value="OTU_dom"/>
</dbReference>
<dbReference type="EMBL" id="CAJNOC010001757">
    <property type="protein sequence ID" value="CAF0888839.1"/>
    <property type="molecule type" value="Genomic_DNA"/>
</dbReference>
<gene>
    <name evidence="3" type="ORF">OXX778_LOCUS10799</name>
</gene>
<keyword evidence="4" id="KW-1185">Reference proteome</keyword>
<evidence type="ECO:0000313" key="4">
    <source>
        <dbReference type="Proteomes" id="UP000663879"/>
    </source>
</evidence>
<dbReference type="OrthoDB" id="409956at2759"/>
<reference evidence="3" key="1">
    <citation type="submission" date="2021-02" db="EMBL/GenBank/DDBJ databases">
        <authorList>
            <person name="Nowell W R."/>
        </authorList>
    </citation>
    <scope>NUCLEOTIDE SEQUENCE</scope>
    <source>
        <strain evidence="3">Ploen Becks lab</strain>
    </source>
</reference>
<organism evidence="3 4">
    <name type="scientific">Brachionus calyciflorus</name>
    <dbReference type="NCBI Taxonomy" id="104777"/>
    <lineage>
        <taxon>Eukaryota</taxon>
        <taxon>Metazoa</taxon>
        <taxon>Spiralia</taxon>
        <taxon>Gnathifera</taxon>
        <taxon>Rotifera</taxon>
        <taxon>Eurotatoria</taxon>
        <taxon>Monogononta</taxon>
        <taxon>Pseudotrocha</taxon>
        <taxon>Ploima</taxon>
        <taxon>Brachionidae</taxon>
        <taxon>Brachionus</taxon>
    </lineage>
</organism>
<feature type="domain" description="OTU" evidence="2">
    <location>
        <begin position="1346"/>
        <end position="1450"/>
    </location>
</feature>
<keyword evidence="1" id="KW-0175">Coiled coil</keyword>
<dbReference type="Proteomes" id="UP000663879">
    <property type="component" value="Unassembled WGS sequence"/>
</dbReference>
<feature type="coiled-coil region" evidence="1">
    <location>
        <begin position="111"/>
        <end position="138"/>
    </location>
</feature>
<evidence type="ECO:0000259" key="2">
    <source>
        <dbReference type="PROSITE" id="PS50802"/>
    </source>
</evidence>
<name>A0A813YRW3_9BILA</name>
<protein>
    <recommendedName>
        <fullName evidence="2">OTU domain-containing protein</fullName>
    </recommendedName>
</protein>
<comment type="caution">
    <text evidence="3">The sequence shown here is derived from an EMBL/GenBank/DDBJ whole genome shotgun (WGS) entry which is preliminary data.</text>
</comment>
<evidence type="ECO:0000313" key="3">
    <source>
        <dbReference type="EMBL" id="CAF0888839.1"/>
    </source>
</evidence>
<evidence type="ECO:0000256" key="1">
    <source>
        <dbReference type="SAM" id="Coils"/>
    </source>
</evidence>
<accession>A0A813YRW3</accession>